<gene>
    <name evidence="1" type="ORF">Zm00014a_024094</name>
</gene>
<dbReference type="Proteomes" id="UP000251960">
    <property type="component" value="Chromosome 4"/>
</dbReference>
<sequence>MRLVGLVSFSGATRGSGPIRSTYRLVV</sequence>
<reference evidence="1 2" key="1">
    <citation type="journal article" date="2018" name="Nat. Genet.">
        <title>Extensive intraspecific gene order and gene structural variations between Mo17 and other maize genomes.</title>
        <authorList>
            <person name="Sun S."/>
            <person name="Zhou Y."/>
            <person name="Chen J."/>
            <person name="Shi J."/>
            <person name="Zhao H."/>
            <person name="Zhao H."/>
            <person name="Song W."/>
            <person name="Zhang M."/>
            <person name="Cui Y."/>
            <person name="Dong X."/>
            <person name="Liu H."/>
            <person name="Ma X."/>
            <person name="Jiao Y."/>
            <person name="Wang B."/>
            <person name="Wei X."/>
            <person name="Stein J.C."/>
            <person name="Glaubitz J.C."/>
            <person name="Lu F."/>
            <person name="Yu G."/>
            <person name="Liang C."/>
            <person name="Fengler K."/>
            <person name="Li B."/>
            <person name="Rafalski A."/>
            <person name="Schnable P.S."/>
            <person name="Ware D.H."/>
            <person name="Buckler E.S."/>
            <person name="Lai J."/>
        </authorList>
    </citation>
    <scope>NUCLEOTIDE SEQUENCE [LARGE SCALE GENOMIC DNA]</scope>
    <source>
        <strain evidence="2">cv. Missouri 17</strain>
        <tissue evidence="1">Seedling</tissue>
    </source>
</reference>
<proteinExistence type="predicted"/>
<accession>A0A3L6F474</accession>
<protein>
    <submittedName>
        <fullName evidence="1">Uncharacterized protein</fullName>
    </submittedName>
</protein>
<evidence type="ECO:0000313" key="1">
    <source>
        <dbReference type="EMBL" id="PWZ27895.1"/>
    </source>
</evidence>
<dbReference type="AlphaFoldDB" id="A0A3L6F474"/>
<evidence type="ECO:0000313" key="2">
    <source>
        <dbReference type="Proteomes" id="UP000251960"/>
    </source>
</evidence>
<dbReference type="EMBL" id="NCVQ01000005">
    <property type="protein sequence ID" value="PWZ27895.1"/>
    <property type="molecule type" value="Genomic_DNA"/>
</dbReference>
<organism evidence="1 2">
    <name type="scientific">Zea mays</name>
    <name type="common">Maize</name>
    <dbReference type="NCBI Taxonomy" id="4577"/>
    <lineage>
        <taxon>Eukaryota</taxon>
        <taxon>Viridiplantae</taxon>
        <taxon>Streptophyta</taxon>
        <taxon>Embryophyta</taxon>
        <taxon>Tracheophyta</taxon>
        <taxon>Spermatophyta</taxon>
        <taxon>Magnoliopsida</taxon>
        <taxon>Liliopsida</taxon>
        <taxon>Poales</taxon>
        <taxon>Poaceae</taxon>
        <taxon>PACMAD clade</taxon>
        <taxon>Panicoideae</taxon>
        <taxon>Andropogonodae</taxon>
        <taxon>Andropogoneae</taxon>
        <taxon>Tripsacinae</taxon>
        <taxon>Zea</taxon>
    </lineage>
</organism>
<name>A0A3L6F474_MAIZE</name>
<comment type="caution">
    <text evidence="1">The sequence shown here is derived from an EMBL/GenBank/DDBJ whole genome shotgun (WGS) entry which is preliminary data.</text>
</comment>